<dbReference type="EMBL" id="JAMLJN010000006">
    <property type="protein sequence ID" value="MCL9770567.1"/>
    <property type="molecule type" value="Genomic_DNA"/>
</dbReference>
<organism evidence="2 3">
    <name type="scientific">Flavobacterium fragile</name>
    <dbReference type="NCBI Taxonomy" id="2949085"/>
    <lineage>
        <taxon>Bacteria</taxon>
        <taxon>Pseudomonadati</taxon>
        <taxon>Bacteroidota</taxon>
        <taxon>Flavobacteriia</taxon>
        <taxon>Flavobacteriales</taxon>
        <taxon>Flavobacteriaceae</taxon>
        <taxon>Flavobacterium</taxon>
    </lineage>
</organism>
<keyword evidence="3" id="KW-1185">Reference proteome</keyword>
<feature type="transmembrane region" description="Helical" evidence="1">
    <location>
        <begin position="214"/>
        <end position="238"/>
    </location>
</feature>
<accession>A0ABT0TI87</accession>
<evidence type="ECO:0000313" key="3">
    <source>
        <dbReference type="Proteomes" id="UP001203342"/>
    </source>
</evidence>
<keyword evidence="1" id="KW-0812">Transmembrane</keyword>
<dbReference type="Proteomes" id="UP001203342">
    <property type="component" value="Unassembled WGS sequence"/>
</dbReference>
<gene>
    <name evidence="2" type="ORF">NAT47_09060</name>
</gene>
<proteinExistence type="predicted"/>
<dbReference type="RefSeq" id="WP_250582079.1">
    <property type="nucleotide sequence ID" value="NZ_JAMLJN010000006.1"/>
</dbReference>
<reference evidence="2 3" key="1">
    <citation type="submission" date="2022-05" db="EMBL/GenBank/DDBJ databases">
        <title>Flavobacterium sp., isolated from activated sludge.</title>
        <authorList>
            <person name="Ran Q."/>
        </authorList>
    </citation>
    <scope>NUCLEOTIDE SEQUENCE [LARGE SCALE GENOMIC DNA]</scope>
    <source>
        <strain evidence="2 3">HXWNR69</strain>
    </source>
</reference>
<evidence type="ECO:0000256" key="1">
    <source>
        <dbReference type="SAM" id="Phobius"/>
    </source>
</evidence>
<keyword evidence="1" id="KW-1133">Transmembrane helix</keyword>
<name>A0ABT0TI87_9FLAO</name>
<evidence type="ECO:0000313" key="2">
    <source>
        <dbReference type="EMBL" id="MCL9770567.1"/>
    </source>
</evidence>
<sequence length="239" mass="26953">MGHNISGIAINKNFENNVEELSKLLGVELQIENEIIFEDASENWKEEGYFDVYFSKNGTLVFANIDYCLEPYSHKETNILTFALSETSMTFNIGYTENDVLVRSIMKVNDEIVDEEGEPLQCEIDNEDDMTETIFDQIGEVIGTHFYEIELDEKAYRFTLKNAASVEQPKQVQVEVEPVNSKIEPEVTKEVSQQLFNAKTNSPETANKGVGIELIGVAIVIIVMLIALIYVIVSVINLP</sequence>
<protein>
    <submittedName>
        <fullName evidence="2">Uncharacterized protein</fullName>
    </submittedName>
</protein>
<comment type="caution">
    <text evidence="2">The sequence shown here is derived from an EMBL/GenBank/DDBJ whole genome shotgun (WGS) entry which is preliminary data.</text>
</comment>
<keyword evidence="1" id="KW-0472">Membrane</keyword>